<feature type="compositionally biased region" description="Polar residues" evidence="2">
    <location>
        <begin position="213"/>
        <end position="232"/>
    </location>
</feature>
<evidence type="ECO:0000313" key="5">
    <source>
        <dbReference type="EMBL" id="KAK8075804.1"/>
    </source>
</evidence>
<dbReference type="PANTHER" id="PTHR10039">
    <property type="entry name" value="AMELOGENIN"/>
    <property type="match status" value="1"/>
</dbReference>
<reference evidence="5 6" key="1">
    <citation type="submission" date="2023-01" db="EMBL/GenBank/DDBJ databases">
        <title>Analysis of 21 Apiospora genomes using comparative genomics revels a genus with tremendous synthesis potential of carbohydrate active enzymes and secondary metabolites.</title>
        <authorList>
            <person name="Sorensen T."/>
        </authorList>
    </citation>
    <scope>NUCLEOTIDE SEQUENCE [LARGE SCALE GENOMIC DNA]</scope>
    <source>
        <strain evidence="5 6">CBS 114990</strain>
    </source>
</reference>
<dbReference type="Pfam" id="PF25053">
    <property type="entry name" value="DUF7791"/>
    <property type="match status" value="1"/>
</dbReference>
<dbReference type="PANTHER" id="PTHR10039:SF5">
    <property type="entry name" value="NACHT DOMAIN-CONTAINING PROTEIN"/>
    <property type="match status" value="1"/>
</dbReference>
<comment type="caution">
    <text evidence="5">The sequence shown here is derived from an EMBL/GenBank/DDBJ whole genome shotgun (WGS) entry which is preliminary data.</text>
</comment>
<evidence type="ECO:0008006" key="7">
    <source>
        <dbReference type="Google" id="ProtNLM"/>
    </source>
</evidence>
<organism evidence="5 6">
    <name type="scientific">Apiospora hydei</name>
    <dbReference type="NCBI Taxonomy" id="1337664"/>
    <lineage>
        <taxon>Eukaryota</taxon>
        <taxon>Fungi</taxon>
        <taxon>Dikarya</taxon>
        <taxon>Ascomycota</taxon>
        <taxon>Pezizomycotina</taxon>
        <taxon>Sordariomycetes</taxon>
        <taxon>Xylariomycetidae</taxon>
        <taxon>Amphisphaeriales</taxon>
        <taxon>Apiosporaceae</taxon>
        <taxon>Apiospora</taxon>
    </lineage>
</organism>
<feature type="region of interest" description="Disordered" evidence="2">
    <location>
        <begin position="953"/>
        <end position="1015"/>
    </location>
</feature>
<keyword evidence="1" id="KW-0677">Repeat</keyword>
<proteinExistence type="predicted"/>
<dbReference type="Pfam" id="PF24883">
    <property type="entry name" value="NPHP3_N"/>
    <property type="match status" value="1"/>
</dbReference>
<dbReference type="EMBL" id="JAQQWN010000007">
    <property type="protein sequence ID" value="KAK8075804.1"/>
    <property type="molecule type" value="Genomic_DNA"/>
</dbReference>
<dbReference type="InterPro" id="IPR056884">
    <property type="entry name" value="NPHP3-like_N"/>
</dbReference>
<keyword evidence="6" id="KW-1185">Reference proteome</keyword>
<sequence length="1015" mass="115542">MDPLSALAIAAAVVQFAEIGGKLMMKKWRRYKKQREPKPPNDESRWLREAEMEDALEEMTLFTRTIRESTDNVVSHVTPTAAEAQLLKLCEQCEETTGYFREVLAAAKQRSCQETTHKTELERLWTDDTTEMRQRDLHALQRRVTGIILLCIWENSKQTKKWEAEFGKKLNDVFSLLKRLEESTSRCTLPAVDANRLDWLLSSGDENDLGGNVHQNLSRGPDNGSSRNNPTPDLTSFFSQLVASDTTKISDAFKETLSRESMNLDQIYRELTGRLWRRDWQPEEDSVSETENRAMSAPDVADDLLELMTSGLRFETFTGRQEAIPDRFQSTYHWIFDRQPKKAPEGPPLWHSFPDWLEGASDPVYWITGKPGSGKSTMVKYIVESPATMGHLERWSGPLPILVVSYYAWIAGHGLQKSWVGLKRTMLHQAVTRQPELMSRVCPRRWALSQALPYNRRFPHWESWEVEESFNLLLTNCGHSFKLAIFIDGLDEFDIDPKEVVHLIEGISSVSTGCLKICVASRPWTQFDDAFSDVPMLQMHQLTKEDTVAFVAGQLDRNQGFREILDVYPTQVRELKQEIVAKARGVFLWVSVVVQSLLISFSEGESLLYDVIWARIEERNRRDGSWMIQVLAAAQGPLDCLTMWLADESRTTRADLEKLPVHFRDSAAVLLKRKLSARTRGILEIADASKEYVDFSHRTARDWVQQPAVWDKICASYGKDFDPNLVLFEAETLALSIPPRPRGARWAGMKKALWYASHSCERGMDDERLVQLMDFFDESIQENYVKATWPSLGARATGKQHWSMSQNRSLIHNGFMGLAAQFSILPYVRAKTANGRNLPSRKPTQDYTSLLDCAVFGYEFFTGYDVTESLNLPPISVERRFATVQFLVDAGSAPGPKFDVYLAQERERCGADSPVLLHYYNETEIKPQMSDASSMSQDPPHKPTAEIAKTHEAQTPPTGTAAHHQSHPSPSPRLGPPSLRPRTQHYHFRSFPSSYGTAVETNQRNAARTSPRPRR</sequence>
<evidence type="ECO:0000259" key="3">
    <source>
        <dbReference type="Pfam" id="PF24883"/>
    </source>
</evidence>
<name>A0ABR1VX42_9PEZI</name>
<dbReference type="GeneID" id="92047842"/>
<evidence type="ECO:0000313" key="6">
    <source>
        <dbReference type="Proteomes" id="UP001433268"/>
    </source>
</evidence>
<feature type="compositionally biased region" description="Polar residues" evidence="2">
    <location>
        <begin position="991"/>
        <end position="1008"/>
    </location>
</feature>
<dbReference type="Gene3D" id="3.40.50.300">
    <property type="entry name" value="P-loop containing nucleotide triphosphate hydrolases"/>
    <property type="match status" value="1"/>
</dbReference>
<dbReference type="SUPFAM" id="SSF52540">
    <property type="entry name" value="P-loop containing nucleoside triphosphate hydrolases"/>
    <property type="match status" value="1"/>
</dbReference>
<dbReference type="RefSeq" id="XP_066666744.1">
    <property type="nucleotide sequence ID" value="XM_066814782.1"/>
</dbReference>
<dbReference type="InterPro" id="IPR056693">
    <property type="entry name" value="DUF7791"/>
</dbReference>
<evidence type="ECO:0000256" key="2">
    <source>
        <dbReference type="SAM" id="MobiDB-lite"/>
    </source>
</evidence>
<evidence type="ECO:0000259" key="4">
    <source>
        <dbReference type="Pfam" id="PF25053"/>
    </source>
</evidence>
<feature type="domain" description="DUF7791" evidence="4">
    <location>
        <begin position="616"/>
        <end position="730"/>
    </location>
</feature>
<dbReference type="Proteomes" id="UP001433268">
    <property type="component" value="Unassembled WGS sequence"/>
</dbReference>
<feature type="region of interest" description="Disordered" evidence="2">
    <location>
        <begin position="210"/>
        <end position="232"/>
    </location>
</feature>
<protein>
    <recommendedName>
        <fullName evidence="7">NACHT domain-containing protein</fullName>
    </recommendedName>
</protein>
<dbReference type="InterPro" id="IPR027417">
    <property type="entry name" value="P-loop_NTPase"/>
</dbReference>
<gene>
    <name evidence="5" type="ORF">PG997_010467</name>
</gene>
<feature type="domain" description="Nephrocystin 3-like N-terminal" evidence="3">
    <location>
        <begin position="352"/>
        <end position="522"/>
    </location>
</feature>
<evidence type="ECO:0000256" key="1">
    <source>
        <dbReference type="ARBA" id="ARBA00022737"/>
    </source>
</evidence>
<feature type="compositionally biased region" description="Pro residues" evidence="2">
    <location>
        <begin position="969"/>
        <end position="979"/>
    </location>
</feature>
<accession>A0ABR1VX42</accession>